<comment type="similarity">
    <text evidence="2">Belongs to the universal ribosomal protein uS4 family.</text>
</comment>
<evidence type="ECO:0000256" key="4">
    <source>
        <dbReference type="ARBA" id="ARBA00022884"/>
    </source>
</evidence>
<reference evidence="13" key="1">
    <citation type="journal article" date="2020" name="Stud. Mycol.">
        <title>101 Dothideomycetes genomes: a test case for predicting lifestyles and emergence of pathogens.</title>
        <authorList>
            <person name="Haridas S."/>
            <person name="Albert R."/>
            <person name="Binder M."/>
            <person name="Bloem J."/>
            <person name="Labutti K."/>
            <person name="Salamov A."/>
            <person name="Andreopoulos B."/>
            <person name="Baker S."/>
            <person name="Barry K."/>
            <person name="Bills G."/>
            <person name="Bluhm B."/>
            <person name="Cannon C."/>
            <person name="Castanera R."/>
            <person name="Culley D."/>
            <person name="Daum C."/>
            <person name="Ezra D."/>
            <person name="Gonzalez J."/>
            <person name="Henrissat B."/>
            <person name="Kuo A."/>
            <person name="Liang C."/>
            <person name="Lipzen A."/>
            <person name="Lutzoni F."/>
            <person name="Magnuson J."/>
            <person name="Mondo S."/>
            <person name="Nolan M."/>
            <person name="Ohm R."/>
            <person name="Pangilinan J."/>
            <person name="Park H.-J."/>
            <person name="Ramirez L."/>
            <person name="Alfaro M."/>
            <person name="Sun H."/>
            <person name="Tritt A."/>
            <person name="Yoshinaga Y."/>
            <person name="Zwiers L.-H."/>
            <person name="Turgeon B."/>
            <person name="Goodwin S."/>
            <person name="Spatafora J."/>
            <person name="Crous P."/>
            <person name="Grigoriev I."/>
        </authorList>
    </citation>
    <scope>NUCLEOTIDE SEQUENCE</scope>
    <source>
        <strain evidence="13">Tuck. ex Michener</strain>
    </source>
</reference>
<name>A0A6A6H3P9_VIRVR</name>
<feature type="compositionally biased region" description="Basic and acidic residues" evidence="11">
    <location>
        <begin position="193"/>
        <end position="202"/>
    </location>
</feature>
<evidence type="ECO:0000256" key="7">
    <source>
        <dbReference type="ARBA" id="ARBA00023274"/>
    </source>
</evidence>
<feature type="region of interest" description="Disordered" evidence="11">
    <location>
        <begin position="318"/>
        <end position="343"/>
    </location>
</feature>
<accession>A0A6A6H3P9</accession>
<evidence type="ECO:0000256" key="2">
    <source>
        <dbReference type="ARBA" id="ARBA00007465"/>
    </source>
</evidence>
<evidence type="ECO:0000256" key="10">
    <source>
        <dbReference type="PROSITE-ProRule" id="PRU00182"/>
    </source>
</evidence>
<comment type="function">
    <text evidence="8">Component of the mitochondrial ribosome (mitoribosome), a dedicated translation machinery responsible for the synthesis of mitochondrial genome-encoded proteins, including at least some of the essential transmembrane subunits of the mitochondrial respiratory chain. The mitoribosomes are attached to the mitochondrial inner membrane and translation products are cotranslationally integrated into the membrane.</text>
</comment>
<evidence type="ECO:0000256" key="8">
    <source>
        <dbReference type="ARBA" id="ARBA00037226"/>
    </source>
</evidence>
<gene>
    <name evidence="13" type="ORF">EV356DRAFT_534533</name>
</gene>
<dbReference type="GO" id="GO:0005763">
    <property type="term" value="C:mitochondrial small ribosomal subunit"/>
    <property type="evidence" value="ECO:0007669"/>
    <property type="project" value="TreeGrafter"/>
</dbReference>
<evidence type="ECO:0000256" key="9">
    <source>
        <dbReference type="ARBA" id="ARBA00071419"/>
    </source>
</evidence>
<protein>
    <recommendedName>
        <fullName evidence="9">Small ribosomal subunit protein uS4m</fullName>
    </recommendedName>
</protein>
<keyword evidence="5" id="KW-0689">Ribosomal protein</keyword>
<dbReference type="Pfam" id="PF01479">
    <property type="entry name" value="S4"/>
    <property type="match status" value="1"/>
</dbReference>
<feature type="compositionally biased region" description="Basic and acidic residues" evidence="11">
    <location>
        <begin position="332"/>
        <end position="343"/>
    </location>
</feature>
<dbReference type="PANTHER" id="PTHR11831">
    <property type="entry name" value="30S 40S RIBOSOMAL PROTEIN"/>
    <property type="match status" value="1"/>
</dbReference>
<evidence type="ECO:0000256" key="6">
    <source>
        <dbReference type="ARBA" id="ARBA00023128"/>
    </source>
</evidence>
<keyword evidence="3" id="KW-0699">rRNA-binding</keyword>
<dbReference type="FunFam" id="3.10.290.10:FF:000025">
    <property type="entry name" value="30S ribosomal subunit S4"/>
    <property type="match status" value="1"/>
</dbReference>
<dbReference type="CDD" id="cd00165">
    <property type="entry name" value="S4"/>
    <property type="match status" value="1"/>
</dbReference>
<evidence type="ECO:0000313" key="14">
    <source>
        <dbReference type="Proteomes" id="UP000800092"/>
    </source>
</evidence>
<feature type="domain" description="RNA-binding S4" evidence="12">
    <location>
        <begin position="125"/>
        <end position="185"/>
    </location>
</feature>
<dbReference type="EMBL" id="ML991814">
    <property type="protein sequence ID" value="KAF2232612.1"/>
    <property type="molecule type" value="Genomic_DNA"/>
</dbReference>
<evidence type="ECO:0000256" key="1">
    <source>
        <dbReference type="ARBA" id="ARBA00004173"/>
    </source>
</evidence>
<dbReference type="SMART" id="SM00363">
    <property type="entry name" value="S4"/>
    <property type="match status" value="1"/>
</dbReference>
<dbReference type="PROSITE" id="PS50889">
    <property type="entry name" value="S4"/>
    <property type="match status" value="1"/>
</dbReference>
<evidence type="ECO:0000256" key="11">
    <source>
        <dbReference type="SAM" id="MobiDB-lite"/>
    </source>
</evidence>
<dbReference type="Proteomes" id="UP000800092">
    <property type="component" value="Unassembled WGS sequence"/>
</dbReference>
<evidence type="ECO:0000256" key="5">
    <source>
        <dbReference type="ARBA" id="ARBA00022980"/>
    </source>
</evidence>
<dbReference type="OrthoDB" id="3356781at2759"/>
<comment type="subcellular location">
    <subcellularLocation>
        <location evidence="1">Mitochondrion</location>
    </subcellularLocation>
</comment>
<evidence type="ECO:0000259" key="12">
    <source>
        <dbReference type="SMART" id="SM00363"/>
    </source>
</evidence>
<keyword evidence="14" id="KW-1185">Reference proteome</keyword>
<feature type="compositionally biased region" description="Low complexity" evidence="11">
    <location>
        <begin position="318"/>
        <end position="331"/>
    </location>
</feature>
<keyword evidence="6" id="KW-0496">Mitochondrion</keyword>
<dbReference type="AlphaFoldDB" id="A0A6A6H3P9"/>
<dbReference type="GO" id="GO:0019843">
    <property type="term" value="F:rRNA binding"/>
    <property type="evidence" value="ECO:0007669"/>
    <property type="project" value="UniProtKB-KW"/>
</dbReference>
<keyword evidence="4 10" id="KW-0694">RNA-binding</keyword>
<evidence type="ECO:0000313" key="13">
    <source>
        <dbReference type="EMBL" id="KAF2232612.1"/>
    </source>
</evidence>
<feature type="region of interest" description="Disordered" evidence="11">
    <location>
        <begin position="193"/>
        <end position="249"/>
    </location>
</feature>
<dbReference type="PANTHER" id="PTHR11831:SF4">
    <property type="entry name" value="SMALL RIBOSOMAL SUBUNIT PROTEIN US4M"/>
    <property type="match status" value="1"/>
</dbReference>
<sequence length="433" mass="49356">MRKKPKFHGLKKIKVRQSWNKFNLYNLSRMQKLTVEDKTFFQQKWAAKAVTRAYHGEQIKEKQWQRMFDTRIPSVQSMDHRYLAQHDGSEQAAGRGSGIELSNGLAKKSQPRTPYMHMVYGPTERRLDTAIWRALFASSVRQARQFVTHGGVKVNGKKMIYPGYQLNPGDMFQVDPDRVMFATGAMKNQDKAYKKAKSREAQAAEEGATEEATADEGKEVSTETDNTSEQEDGAINAKSDTPPEDPELSLKDRQKTIKSLLENAKLILSDPHDRLSAPRKQEWRAFSKLVRSTLSRARTTSDATTSDLESQFQLLKSKLAPTSSSASSKAAAEAHQREAEARISAEDERMLREALERAYENPVDDAKPYATPWRPRPYMSPFAFIPRYLEVNQNVCSAVYLRHPVARPGLAEVPTPFHLETSQLAFNWYLRRR</sequence>
<keyword evidence="7" id="KW-0687">Ribonucleoprotein</keyword>
<organism evidence="13 14">
    <name type="scientific">Viridothelium virens</name>
    <name type="common">Speckled blister lichen</name>
    <name type="synonym">Trypethelium virens</name>
    <dbReference type="NCBI Taxonomy" id="1048519"/>
    <lineage>
        <taxon>Eukaryota</taxon>
        <taxon>Fungi</taxon>
        <taxon>Dikarya</taxon>
        <taxon>Ascomycota</taxon>
        <taxon>Pezizomycotina</taxon>
        <taxon>Dothideomycetes</taxon>
        <taxon>Dothideomycetes incertae sedis</taxon>
        <taxon>Trypetheliales</taxon>
        <taxon>Trypetheliaceae</taxon>
        <taxon>Viridothelium</taxon>
    </lineage>
</organism>
<dbReference type="InterPro" id="IPR002942">
    <property type="entry name" value="S4_RNA-bd"/>
</dbReference>
<dbReference type="InterPro" id="IPR036986">
    <property type="entry name" value="S4_RNA-bd_sf"/>
</dbReference>
<dbReference type="SUPFAM" id="SSF55174">
    <property type="entry name" value="Alpha-L RNA-binding motif"/>
    <property type="match status" value="1"/>
</dbReference>
<dbReference type="GO" id="GO:0042274">
    <property type="term" value="P:ribosomal small subunit biogenesis"/>
    <property type="evidence" value="ECO:0007669"/>
    <property type="project" value="TreeGrafter"/>
</dbReference>
<dbReference type="GO" id="GO:0003735">
    <property type="term" value="F:structural constituent of ribosome"/>
    <property type="evidence" value="ECO:0007669"/>
    <property type="project" value="TreeGrafter"/>
</dbReference>
<feature type="region of interest" description="Disordered" evidence="11">
    <location>
        <begin position="87"/>
        <end position="109"/>
    </location>
</feature>
<proteinExistence type="inferred from homology"/>
<evidence type="ECO:0000256" key="3">
    <source>
        <dbReference type="ARBA" id="ARBA00022730"/>
    </source>
</evidence>
<dbReference type="InterPro" id="IPR022801">
    <property type="entry name" value="Ribosomal_uS4"/>
</dbReference>
<dbReference type="Gene3D" id="3.10.290.10">
    <property type="entry name" value="RNA-binding S4 domain"/>
    <property type="match status" value="1"/>
</dbReference>